<evidence type="ECO:0000313" key="1">
    <source>
        <dbReference type="EMBL" id="MFM9329439.1"/>
    </source>
</evidence>
<evidence type="ECO:0000313" key="2">
    <source>
        <dbReference type="Proteomes" id="UP001631969"/>
    </source>
</evidence>
<organism evidence="1 2">
    <name type="scientific">Paenibacillus mesotrionivorans</name>
    <dbReference type="NCBI Taxonomy" id="3160968"/>
    <lineage>
        <taxon>Bacteria</taxon>
        <taxon>Bacillati</taxon>
        <taxon>Bacillota</taxon>
        <taxon>Bacilli</taxon>
        <taxon>Bacillales</taxon>
        <taxon>Paenibacillaceae</taxon>
        <taxon>Paenibacillus</taxon>
    </lineage>
</organism>
<gene>
    <name evidence="1" type="ORF">ACI1P1_14190</name>
</gene>
<sequence>MADVEQIYEQYFQDVYLFALSLCRDRQLAEEITQETFVKAVKSIDQFKGQCKISVWLCQIAKNTYFKHMDKQKRLHLSDPPEKISEKMGGGSLSIEQGLIDKTEALRIHKLLHSLKEPYKEVFTLRVFGELSFLHIGEVFSKTESWARVTFHRARNMIQDLIREENQ</sequence>
<comment type="caution">
    <text evidence="1">The sequence shown here is derived from an EMBL/GenBank/DDBJ whole genome shotgun (WGS) entry which is preliminary data.</text>
</comment>
<protein>
    <submittedName>
        <fullName evidence="1">RNA polymerase sigma factor</fullName>
    </submittedName>
</protein>
<reference evidence="1" key="1">
    <citation type="submission" date="2024-12" db="EMBL/GenBank/DDBJ databases">
        <authorList>
            <person name="Wu N."/>
        </authorList>
    </citation>
    <scope>NUCLEOTIDE SEQUENCE</scope>
    <source>
        <strain evidence="1">P15</strain>
    </source>
</reference>
<proteinExistence type="predicted"/>
<keyword evidence="2" id="KW-1185">Reference proteome</keyword>
<name>A0ACC7NZI3_9BACL</name>
<dbReference type="EMBL" id="JBJURJ010000008">
    <property type="protein sequence ID" value="MFM9329439.1"/>
    <property type="molecule type" value="Genomic_DNA"/>
</dbReference>
<accession>A0ACC7NZI3</accession>
<dbReference type="Proteomes" id="UP001631969">
    <property type="component" value="Unassembled WGS sequence"/>
</dbReference>